<protein>
    <submittedName>
        <fullName evidence="2">Transcriptional regulator, PaaX family</fullName>
    </submittedName>
</protein>
<dbReference type="PANTHER" id="PTHR30319">
    <property type="entry name" value="PHENYLACETIC ACID REGULATOR-RELATED TRANSCRIPTIONAL REPRESSOR"/>
    <property type="match status" value="1"/>
</dbReference>
<evidence type="ECO:0000259" key="1">
    <source>
        <dbReference type="Pfam" id="PF20803"/>
    </source>
</evidence>
<evidence type="ECO:0000313" key="3">
    <source>
        <dbReference type="Proteomes" id="UP000034307"/>
    </source>
</evidence>
<dbReference type="Pfam" id="PF20803">
    <property type="entry name" value="PaaX_M"/>
    <property type="match status" value="1"/>
</dbReference>
<dbReference type="Proteomes" id="UP000034307">
    <property type="component" value="Unassembled WGS sequence"/>
</dbReference>
<dbReference type="Gene3D" id="3.30.70.2650">
    <property type="match status" value="1"/>
</dbReference>
<sequence length="193" mass="23002">MMKQKTKRKLRVGVITILKMLDRYADWLVVPSKYESYRRLKQGFNFDVEDEFWKEYYASSVKDGVERLLRKGRIEMREVDGKTEVRITDKGKTEIIRGSLDELGITKPSTWDGKWRMVFFDVDELNKSRRDGLSRWLKKLGLRRMQRSVYVYPYPLEKEISFLREVLGVPHGVKLVTAEKIENDEDLREIFDL</sequence>
<dbReference type="PANTHER" id="PTHR30319:SF1">
    <property type="entry name" value="TRANSCRIPTIONAL REPRESSOR PAAX"/>
    <property type="match status" value="1"/>
</dbReference>
<proteinExistence type="predicted"/>
<name>A0A0G1RMJ5_9BACT</name>
<evidence type="ECO:0000313" key="2">
    <source>
        <dbReference type="EMBL" id="KKU58371.1"/>
    </source>
</evidence>
<accession>A0A0G1RMJ5</accession>
<feature type="domain" description="Transcriptional repressor PaaX-like central Cas2-like" evidence="1">
    <location>
        <begin position="109"/>
        <end position="186"/>
    </location>
</feature>
<dbReference type="GO" id="GO:0006351">
    <property type="term" value="P:DNA-templated transcription"/>
    <property type="evidence" value="ECO:0007669"/>
    <property type="project" value="TreeGrafter"/>
</dbReference>
<organism evidence="2 3">
    <name type="scientific">Candidatus Amesbacteria bacterium GW2011_GWA2_47_11b</name>
    <dbReference type="NCBI Taxonomy" id="1618358"/>
    <lineage>
        <taxon>Bacteria</taxon>
        <taxon>Candidatus Amesiibacteriota</taxon>
    </lineage>
</organism>
<dbReference type="STRING" id="1618358.UX80_C0003G0026"/>
<dbReference type="EMBL" id="LCNO01000003">
    <property type="protein sequence ID" value="KKU58371.1"/>
    <property type="molecule type" value="Genomic_DNA"/>
</dbReference>
<dbReference type="AlphaFoldDB" id="A0A0G1RMJ5"/>
<dbReference type="SUPFAM" id="SSF143430">
    <property type="entry name" value="TTP0101/SSO1404-like"/>
    <property type="match status" value="1"/>
</dbReference>
<gene>
    <name evidence="2" type="ORF">UX80_C0003G0026</name>
</gene>
<reference evidence="2 3" key="1">
    <citation type="journal article" date="2015" name="Nature">
        <title>rRNA introns, odd ribosomes, and small enigmatic genomes across a large radiation of phyla.</title>
        <authorList>
            <person name="Brown C.T."/>
            <person name="Hug L.A."/>
            <person name="Thomas B.C."/>
            <person name="Sharon I."/>
            <person name="Castelle C.J."/>
            <person name="Singh A."/>
            <person name="Wilkins M.J."/>
            <person name="Williams K.H."/>
            <person name="Banfield J.F."/>
        </authorList>
    </citation>
    <scope>NUCLEOTIDE SEQUENCE [LARGE SCALE GENOMIC DNA]</scope>
</reference>
<comment type="caution">
    <text evidence="2">The sequence shown here is derived from an EMBL/GenBank/DDBJ whole genome shotgun (WGS) entry which is preliminary data.</text>
</comment>
<dbReference type="InterPro" id="IPR048846">
    <property type="entry name" value="PaaX-like_central"/>
</dbReference>